<dbReference type="RefSeq" id="WP_229838945.1">
    <property type="nucleotide sequence ID" value="NZ_BNAL01000012.1"/>
</dbReference>
<organism evidence="2 3">
    <name type="scientific">Deinococcus piscis</name>
    <dbReference type="NCBI Taxonomy" id="394230"/>
    <lineage>
        <taxon>Bacteria</taxon>
        <taxon>Thermotogati</taxon>
        <taxon>Deinococcota</taxon>
        <taxon>Deinococci</taxon>
        <taxon>Deinococcales</taxon>
        <taxon>Deinococcaceae</taxon>
        <taxon>Deinococcus</taxon>
    </lineage>
</organism>
<gene>
    <name evidence="2" type="primary">cse2</name>
    <name evidence="2" type="ORF">GCM10017783_12200</name>
</gene>
<proteinExistence type="predicted"/>
<dbReference type="CDD" id="cd09731">
    <property type="entry name" value="Cse2_I-E"/>
    <property type="match status" value="1"/>
</dbReference>
<dbReference type="Pfam" id="PF09485">
    <property type="entry name" value="CRISPR_Cse2"/>
    <property type="match status" value="1"/>
</dbReference>
<evidence type="ECO:0000313" key="3">
    <source>
        <dbReference type="Proteomes" id="UP000632154"/>
    </source>
</evidence>
<dbReference type="EMBL" id="BNAL01000012">
    <property type="protein sequence ID" value="GHG01541.1"/>
    <property type="molecule type" value="Genomic_DNA"/>
</dbReference>
<protein>
    <submittedName>
        <fullName evidence="2">CRISPR-associated protein Cse2</fullName>
    </submittedName>
</protein>
<evidence type="ECO:0000256" key="1">
    <source>
        <dbReference type="SAM" id="MobiDB-lite"/>
    </source>
</evidence>
<evidence type="ECO:0000313" key="2">
    <source>
        <dbReference type="EMBL" id="GHG01541.1"/>
    </source>
</evidence>
<comment type="caution">
    <text evidence="2">The sequence shown here is derived from an EMBL/GenBank/DDBJ whole genome shotgun (WGS) entry which is preliminary data.</text>
</comment>
<name>A0ABQ3K354_9DEIO</name>
<accession>A0ABQ3K354</accession>
<reference evidence="3" key="1">
    <citation type="journal article" date="2019" name="Int. J. Syst. Evol. Microbiol.">
        <title>The Global Catalogue of Microorganisms (GCM) 10K type strain sequencing project: providing services to taxonomists for standard genome sequencing and annotation.</title>
        <authorList>
            <consortium name="The Broad Institute Genomics Platform"/>
            <consortium name="The Broad Institute Genome Sequencing Center for Infectious Disease"/>
            <person name="Wu L."/>
            <person name="Ma J."/>
        </authorList>
    </citation>
    <scope>NUCLEOTIDE SEQUENCE [LARGE SCALE GENOMIC DNA]</scope>
    <source>
        <strain evidence="3">CGMCC 1.18439</strain>
    </source>
</reference>
<dbReference type="NCBIfam" id="TIGR02548">
    <property type="entry name" value="casB_cse2"/>
    <property type="match status" value="1"/>
</dbReference>
<dbReference type="Proteomes" id="UP000632154">
    <property type="component" value="Unassembled WGS sequence"/>
</dbReference>
<sequence length="211" mass="23346">MTQIKENRAADDRVARFVNELARLERGPLAQLRRGLGGDERSVYWLEGLYARTGYGAAPKHTKDALQLLAGLYALKPQARDEGEEPDISGEAEAAAKAEQAPSIGRLMGRLYVAQGARPSTEKRFLALLDADRDGLNYQMRQAVMLLATEDLTPDWVRLASDLLHWGDPVRRRWAREFYSEIHREPPQGSAAPTDEPTEPAQPSAPEGATA</sequence>
<dbReference type="InterPro" id="IPR038287">
    <property type="entry name" value="Cse2_sf"/>
</dbReference>
<keyword evidence="3" id="KW-1185">Reference proteome</keyword>
<feature type="region of interest" description="Disordered" evidence="1">
    <location>
        <begin position="183"/>
        <end position="211"/>
    </location>
</feature>
<dbReference type="InterPro" id="IPR013382">
    <property type="entry name" value="CRISPR-assoc_prot_Cse2"/>
</dbReference>
<dbReference type="Gene3D" id="1.10.520.40">
    <property type="entry name" value="CRISPR-associated protein Cse2"/>
    <property type="match status" value="1"/>
</dbReference>